<dbReference type="Pfam" id="PF07729">
    <property type="entry name" value="FCD"/>
    <property type="match status" value="1"/>
</dbReference>
<dbReference type="PANTHER" id="PTHR43537">
    <property type="entry name" value="TRANSCRIPTIONAL REGULATOR, GNTR FAMILY"/>
    <property type="match status" value="1"/>
</dbReference>
<dbReference type="Proteomes" id="UP000553776">
    <property type="component" value="Unassembled WGS sequence"/>
</dbReference>
<dbReference type="AlphaFoldDB" id="A0A841TS12"/>
<dbReference type="RefSeq" id="WP_185134525.1">
    <property type="nucleotide sequence ID" value="NZ_BORM01000065.1"/>
</dbReference>
<dbReference type="InterPro" id="IPR000524">
    <property type="entry name" value="Tscrpt_reg_HTH_GntR"/>
</dbReference>
<name>A0A841TS12_9BACL</name>
<keyword evidence="3" id="KW-0804">Transcription</keyword>
<evidence type="ECO:0000259" key="4">
    <source>
        <dbReference type="PROSITE" id="PS50949"/>
    </source>
</evidence>
<dbReference type="PROSITE" id="PS50949">
    <property type="entry name" value="HTH_GNTR"/>
    <property type="match status" value="1"/>
</dbReference>
<dbReference type="GO" id="GO:0003700">
    <property type="term" value="F:DNA-binding transcription factor activity"/>
    <property type="evidence" value="ECO:0007669"/>
    <property type="project" value="InterPro"/>
</dbReference>
<dbReference type="GO" id="GO:0003677">
    <property type="term" value="F:DNA binding"/>
    <property type="evidence" value="ECO:0007669"/>
    <property type="project" value="UniProtKB-KW"/>
</dbReference>
<comment type="caution">
    <text evidence="5">The sequence shown here is derived from an EMBL/GenBank/DDBJ whole genome shotgun (WGS) entry which is preliminary data.</text>
</comment>
<dbReference type="SUPFAM" id="SSF46785">
    <property type="entry name" value="Winged helix' DNA-binding domain"/>
    <property type="match status" value="1"/>
</dbReference>
<dbReference type="SMART" id="SM00895">
    <property type="entry name" value="FCD"/>
    <property type="match status" value="1"/>
</dbReference>
<sequence>MDLPKIDTSNLWDKTYTILKEKIIHREFQANQKLYIPELSQQLGVSRTPIRDALNRLEMDGLVKTVSKVGTFVNAIEAEDVMDIMDTRLMLEFWVVDKLGAVPPDELPVKLQGMEQVVAQSLQELETLPLDEYLQRDYNLAFHLEFMKLGGNAKNIGIYKNLMNYRFLAAKNSLISKEMVVSAINQHQRIIEAIKTGDVGRMKEVIRKHLEDSRTGLIEKINRNGGVI</sequence>
<dbReference type="Gene3D" id="1.10.10.10">
    <property type="entry name" value="Winged helix-like DNA-binding domain superfamily/Winged helix DNA-binding domain"/>
    <property type="match status" value="1"/>
</dbReference>
<evidence type="ECO:0000256" key="1">
    <source>
        <dbReference type="ARBA" id="ARBA00023015"/>
    </source>
</evidence>
<proteinExistence type="predicted"/>
<dbReference type="InterPro" id="IPR036390">
    <property type="entry name" value="WH_DNA-bd_sf"/>
</dbReference>
<accession>A0A841TS12</accession>
<dbReference type="EMBL" id="JACJVR010000011">
    <property type="protein sequence ID" value="MBB6690499.1"/>
    <property type="molecule type" value="Genomic_DNA"/>
</dbReference>
<feature type="domain" description="HTH gntR-type" evidence="4">
    <location>
        <begin position="9"/>
        <end position="76"/>
    </location>
</feature>
<evidence type="ECO:0000256" key="2">
    <source>
        <dbReference type="ARBA" id="ARBA00023125"/>
    </source>
</evidence>
<dbReference type="CDD" id="cd07377">
    <property type="entry name" value="WHTH_GntR"/>
    <property type="match status" value="1"/>
</dbReference>
<dbReference type="InterPro" id="IPR011711">
    <property type="entry name" value="GntR_C"/>
</dbReference>
<dbReference type="InterPro" id="IPR008920">
    <property type="entry name" value="TF_FadR/GntR_C"/>
</dbReference>
<evidence type="ECO:0000256" key="3">
    <source>
        <dbReference type="ARBA" id="ARBA00023163"/>
    </source>
</evidence>
<dbReference type="SMART" id="SM00345">
    <property type="entry name" value="HTH_GNTR"/>
    <property type="match status" value="1"/>
</dbReference>
<dbReference type="PANTHER" id="PTHR43537:SF24">
    <property type="entry name" value="GLUCONATE OPERON TRANSCRIPTIONAL REPRESSOR"/>
    <property type="match status" value="1"/>
</dbReference>
<dbReference type="Gene3D" id="1.20.120.530">
    <property type="entry name" value="GntR ligand-binding domain-like"/>
    <property type="match status" value="1"/>
</dbReference>
<protein>
    <submittedName>
        <fullName evidence="5">GntR family transcriptional regulator</fullName>
    </submittedName>
</protein>
<keyword evidence="2" id="KW-0238">DNA-binding</keyword>
<keyword evidence="6" id="KW-1185">Reference proteome</keyword>
<dbReference type="Pfam" id="PF00392">
    <property type="entry name" value="GntR"/>
    <property type="match status" value="1"/>
</dbReference>
<organism evidence="5 6">
    <name type="scientific">Cohnella xylanilytica</name>
    <dbReference type="NCBI Taxonomy" id="557555"/>
    <lineage>
        <taxon>Bacteria</taxon>
        <taxon>Bacillati</taxon>
        <taxon>Bacillota</taxon>
        <taxon>Bacilli</taxon>
        <taxon>Bacillales</taxon>
        <taxon>Paenibacillaceae</taxon>
        <taxon>Cohnella</taxon>
    </lineage>
</organism>
<reference evidence="5 6" key="1">
    <citation type="submission" date="2020-08" db="EMBL/GenBank/DDBJ databases">
        <title>Cohnella phylogeny.</title>
        <authorList>
            <person name="Dunlap C."/>
        </authorList>
    </citation>
    <scope>NUCLEOTIDE SEQUENCE [LARGE SCALE GENOMIC DNA]</scope>
    <source>
        <strain evidence="5 6">DSM 25239</strain>
    </source>
</reference>
<evidence type="ECO:0000313" key="6">
    <source>
        <dbReference type="Proteomes" id="UP000553776"/>
    </source>
</evidence>
<keyword evidence="1" id="KW-0805">Transcription regulation</keyword>
<dbReference type="InterPro" id="IPR036388">
    <property type="entry name" value="WH-like_DNA-bd_sf"/>
</dbReference>
<gene>
    <name evidence="5" type="ORF">H7B90_03695</name>
</gene>
<dbReference type="SUPFAM" id="SSF48008">
    <property type="entry name" value="GntR ligand-binding domain-like"/>
    <property type="match status" value="1"/>
</dbReference>
<evidence type="ECO:0000313" key="5">
    <source>
        <dbReference type="EMBL" id="MBB6690499.1"/>
    </source>
</evidence>